<comment type="catalytic activity">
    <reaction evidence="32">
        <text>13,14-dihydro-15-oxo-prostaglandin E1 + NADP(+) = 15-oxoprostaglandin E1 + NADPH + H(+)</text>
        <dbReference type="Rhea" id="RHEA:50584"/>
        <dbReference type="ChEBI" id="CHEBI:15378"/>
        <dbReference type="ChEBI" id="CHEBI:57401"/>
        <dbReference type="ChEBI" id="CHEBI:57783"/>
        <dbReference type="ChEBI" id="CHEBI:58349"/>
        <dbReference type="ChEBI" id="CHEBI:133408"/>
    </reaction>
    <physiologicalReaction direction="right-to-left" evidence="32">
        <dbReference type="Rhea" id="RHEA:50586"/>
    </physiologicalReaction>
</comment>
<dbReference type="CDD" id="cd08294">
    <property type="entry name" value="leukotriene_B4_DH_like"/>
    <property type="match status" value="1"/>
</dbReference>
<dbReference type="InterPro" id="IPR036291">
    <property type="entry name" value="NAD(P)-bd_dom_sf"/>
</dbReference>
<evidence type="ECO:0000256" key="7">
    <source>
        <dbReference type="ARBA" id="ARBA00022490"/>
    </source>
</evidence>
<evidence type="ECO:0000256" key="4">
    <source>
        <dbReference type="ARBA" id="ARBA00011981"/>
    </source>
</evidence>
<evidence type="ECO:0000256" key="19">
    <source>
        <dbReference type="ARBA" id="ARBA00033119"/>
    </source>
</evidence>
<keyword evidence="11" id="KW-0521">NADP</keyword>
<comment type="catalytic activity">
    <reaction evidence="29">
        <text>20-hydroxy-leukotriene B4 + NADP(+) = 12-oxo-20-hydroxy-leukotriene B4 + NADPH + H(+)</text>
        <dbReference type="Rhea" id="RHEA:51208"/>
        <dbReference type="ChEBI" id="CHEBI:15378"/>
        <dbReference type="ChEBI" id="CHEBI:57460"/>
        <dbReference type="ChEBI" id="CHEBI:57783"/>
        <dbReference type="ChEBI" id="CHEBI:58349"/>
        <dbReference type="ChEBI" id="CHEBI:133346"/>
    </reaction>
    <physiologicalReaction direction="left-to-right" evidence="29">
        <dbReference type="Rhea" id="RHEA:51209"/>
    </physiologicalReaction>
</comment>
<comment type="catalytic activity">
    <reaction evidence="21">
        <text>decanal + NADP(+) = (2E)-decenal + NADPH + H(+)</text>
        <dbReference type="Rhea" id="RHEA:50612"/>
        <dbReference type="ChEBI" id="CHEBI:15378"/>
        <dbReference type="ChEBI" id="CHEBI:31457"/>
        <dbReference type="ChEBI" id="CHEBI:57783"/>
        <dbReference type="ChEBI" id="CHEBI:58349"/>
        <dbReference type="ChEBI" id="CHEBI:133455"/>
    </reaction>
    <physiologicalReaction direction="right-to-left" evidence="21">
        <dbReference type="Rhea" id="RHEA:50614"/>
    </physiologicalReaction>
</comment>
<evidence type="ECO:0000256" key="5">
    <source>
        <dbReference type="ARBA" id="ARBA00012410"/>
    </source>
</evidence>
<dbReference type="InterPro" id="IPR014190">
    <property type="entry name" value="PTGR1"/>
</dbReference>
<dbReference type="FunFam" id="3.40.50.720:FF:000121">
    <property type="entry name" value="Prostaglandin reductase 2"/>
    <property type="match status" value="1"/>
</dbReference>
<sequence>MATKTRKYVLRSHFSGFPQRDALEIIEEDLPPIKDGEFLCEAQWISVDPYMRPYSSRLPLGITMIGTQVAKVVESRNDKYSPGDLVVSNFGWVTHTISDGFQRWGDKDGPVLKLDPAVHSSPSTALGVLGMPGATSYFGFLEICKPKEGETLVVNAAAGAVGSLVGQIAKLKGCRVVGFAGSDAKVKYMLGLGFDAAYNYKKVESLDAAIKESCPNGVDLFFDNVGGEFFEVTLSNMNEFGHVSICGAISLYNATEKPKFGSVSDVILFKQLKVEGFIVSRWLEQWPKAFKEISGWIQEGKVKYDEHITEGFENMFEAFTGLFTGDNTGKAVVKI</sequence>
<dbReference type="PANTHER" id="PTHR43205:SF7">
    <property type="entry name" value="PROSTAGLANDIN REDUCTASE 1"/>
    <property type="match status" value="1"/>
</dbReference>
<dbReference type="SUPFAM" id="SSF50129">
    <property type="entry name" value="GroES-like"/>
    <property type="match status" value="2"/>
</dbReference>
<evidence type="ECO:0000256" key="31">
    <source>
        <dbReference type="ARBA" id="ARBA00049068"/>
    </source>
</evidence>
<evidence type="ECO:0000256" key="14">
    <source>
        <dbReference type="ARBA" id="ARBA00023098"/>
    </source>
</evidence>
<keyword evidence="9" id="KW-0597">Phosphoprotein</keyword>
<evidence type="ECO:0000256" key="16">
    <source>
        <dbReference type="ARBA" id="ARBA00031851"/>
    </source>
</evidence>
<comment type="subcellular location">
    <subcellularLocation>
        <location evidence="1">Cytoplasm</location>
    </subcellularLocation>
</comment>
<dbReference type="InterPro" id="IPR020843">
    <property type="entry name" value="ER"/>
</dbReference>
<keyword evidence="7" id="KW-0963">Cytoplasm</keyword>
<evidence type="ECO:0000256" key="18">
    <source>
        <dbReference type="ARBA" id="ARBA00032297"/>
    </source>
</evidence>
<evidence type="ECO:0000256" key="10">
    <source>
        <dbReference type="ARBA" id="ARBA00022832"/>
    </source>
</evidence>
<evidence type="ECO:0000256" key="29">
    <source>
        <dbReference type="ARBA" id="ARBA00048591"/>
    </source>
</evidence>
<evidence type="ECO:0000256" key="28">
    <source>
        <dbReference type="ARBA" id="ARBA00048387"/>
    </source>
</evidence>
<keyword evidence="10" id="KW-0276">Fatty acid metabolism</keyword>
<comment type="catalytic activity">
    <reaction evidence="24">
        <text>13,14-dihydro-15-oxo-prostaglandin F1alpha + NADP(+) = 15-oxoprostaglandin F1alpha + NADPH + H(+)</text>
        <dbReference type="Rhea" id="RHEA:50592"/>
        <dbReference type="ChEBI" id="CHEBI:15378"/>
        <dbReference type="ChEBI" id="CHEBI:57783"/>
        <dbReference type="ChEBI" id="CHEBI:58349"/>
        <dbReference type="ChEBI" id="CHEBI:79072"/>
        <dbReference type="ChEBI" id="CHEBI:133411"/>
    </reaction>
    <physiologicalReaction direction="right-to-left" evidence="24">
        <dbReference type="Rhea" id="RHEA:50594"/>
    </physiologicalReaction>
</comment>
<dbReference type="InterPro" id="IPR011032">
    <property type="entry name" value="GroES-like_sf"/>
</dbReference>
<evidence type="ECO:0000256" key="17">
    <source>
        <dbReference type="ARBA" id="ARBA00032255"/>
    </source>
</evidence>
<comment type="catalytic activity">
    <reaction evidence="33">
        <text>an n-alkanal + NADP(+) = an alk-2-enal + NADPH + H(+)</text>
        <dbReference type="Rhea" id="RHEA:13737"/>
        <dbReference type="ChEBI" id="CHEBI:12834"/>
        <dbReference type="ChEBI" id="CHEBI:13757"/>
        <dbReference type="ChEBI" id="CHEBI:15378"/>
        <dbReference type="ChEBI" id="CHEBI:57783"/>
        <dbReference type="ChEBI" id="CHEBI:58349"/>
        <dbReference type="EC" id="1.3.1.74"/>
    </reaction>
    <physiologicalReaction direction="right-to-left" evidence="33">
        <dbReference type="Rhea" id="RHEA:13739"/>
    </physiologicalReaction>
</comment>
<dbReference type="EC" id="1.3.1.48" evidence="4"/>
<evidence type="ECO:0000256" key="20">
    <source>
        <dbReference type="ARBA" id="ARBA00047461"/>
    </source>
</evidence>
<comment type="catalytic activity">
    <reaction evidence="22">
        <text>pentan-2-one + NADP(+) = (E)-pent-3-en-2-one + NADPH + H(+)</text>
        <dbReference type="Rhea" id="RHEA:50788"/>
        <dbReference type="ChEBI" id="CHEBI:15378"/>
        <dbReference type="ChEBI" id="CHEBI:16472"/>
        <dbReference type="ChEBI" id="CHEBI:57783"/>
        <dbReference type="ChEBI" id="CHEBI:58349"/>
        <dbReference type="ChEBI" id="CHEBI:145276"/>
    </reaction>
    <physiologicalReaction direction="right-to-left" evidence="22">
        <dbReference type="Rhea" id="RHEA:50790"/>
    </physiologicalReaction>
</comment>
<dbReference type="InterPro" id="IPR041694">
    <property type="entry name" value="ADH_N_2"/>
</dbReference>
<comment type="caution">
    <text evidence="36">The sequence shown here is derived from an EMBL/GenBank/DDBJ whole genome shotgun (WGS) entry which is preliminary data.</text>
</comment>
<evidence type="ECO:0000256" key="3">
    <source>
        <dbReference type="ARBA" id="ARBA00011852"/>
    </source>
</evidence>
<comment type="catalytic activity">
    <reaction evidence="30">
        <text>6-trans-leukotriene B4 + NADP(+) = 12-oxo-(5S)-hydroxy-(6E,8E,10E,14Z)-eicosatetraenoate + NADPH + H(+)</text>
        <dbReference type="Rhea" id="RHEA:51204"/>
        <dbReference type="ChEBI" id="CHEBI:15378"/>
        <dbReference type="ChEBI" id="CHEBI:57783"/>
        <dbReference type="ChEBI" id="CHEBI:58349"/>
        <dbReference type="ChEBI" id="CHEBI:90723"/>
        <dbReference type="ChEBI" id="CHEBI:133974"/>
    </reaction>
    <physiologicalReaction direction="left-to-right" evidence="30">
        <dbReference type="Rhea" id="RHEA:51205"/>
    </physiologicalReaction>
</comment>
<evidence type="ECO:0000256" key="33">
    <source>
        <dbReference type="ARBA" id="ARBA00049179"/>
    </source>
</evidence>
<evidence type="ECO:0000256" key="22">
    <source>
        <dbReference type="ARBA" id="ARBA00047742"/>
    </source>
</evidence>
<comment type="catalytic activity">
    <reaction evidence="25">
        <text>dodecanal + NADP(+) = (2E)-dodecenal + NADPH + H(+)</text>
        <dbReference type="Rhea" id="RHEA:50784"/>
        <dbReference type="ChEBI" id="CHEBI:15378"/>
        <dbReference type="ChEBI" id="CHEBI:27836"/>
        <dbReference type="ChEBI" id="CHEBI:57783"/>
        <dbReference type="ChEBI" id="CHEBI:58349"/>
        <dbReference type="ChEBI" id="CHEBI:133741"/>
    </reaction>
    <physiologicalReaction direction="right-to-left" evidence="25">
        <dbReference type="Rhea" id="RHEA:50786"/>
    </physiologicalReaction>
</comment>
<dbReference type="InterPro" id="IPR045010">
    <property type="entry name" value="MDR_fam"/>
</dbReference>
<evidence type="ECO:0000256" key="24">
    <source>
        <dbReference type="ARBA" id="ARBA00047878"/>
    </source>
</evidence>
<evidence type="ECO:0000313" key="36">
    <source>
        <dbReference type="EMBL" id="CAI8025501.1"/>
    </source>
</evidence>
<evidence type="ECO:0000256" key="8">
    <source>
        <dbReference type="ARBA" id="ARBA00022501"/>
    </source>
</evidence>
<accession>A0AA35SB96</accession>
<keyword evidence="8" id="KW-0644">Prostaglandin metabolism</keyword>
<comment type="catalytic activity">
    <reaction evidence="26">
        <text>nonan-2-one + NADP(+) = (3E)-nonen-2-one + NADPH + H(+)</text>
        <dbReference type="Rhea" id="RHEA:50616"/>
        <dbReference type="ChEBI" id="CHEBI:15378"/>
        <dbReference type="ChEBI" id="CHEBI:57783"/>
        <dbReference type="ChEBI" id="CHEBI:58349"/>
        <dbReference type="ChEBI" id="CHEBI:77927"/>
        <dbReference type="ChEBI" id="CHEBI:133457"/>
    </reaction>
    <physiologicalReaction direction="right-to-left" evidence="26">
        <dbReference type="Rhea" id="RHEA:50618"/>
    </physiologicalReaction>
</comment>
<dbReference type="Gene3D" id="3.90.180.10">
    <property type="entry name" value="Medium-chain alcohol dehydrogenases, catalytic domain"/>
    <property type="match status" value="1"/>
</dbReference>
<dbReference type="PANTHER" id="PTHR43205">
    <property type="entry name" value="PROSTAGLANDIN REDUCTASE"/>
    <property type="match status" value="1"/>
</dbReference>
<dbReference type="Gene3D" id="3.40.50.720">
    <property type="entry name" value="NAD(P)-binding Rossmann-like Domain"/>
    <property type="match status" value="1"/>
</dbReference>
<evidence type="ECO:0000256" key="9">
    <source>
        <dbReference type="ARBA" id="ARBA00022553"/>
    </source>
</evidence>
<dbReference type="EMBL" id="CASHTH010002154">
    <property type="protein sequence ID" value="CAI8025501.1"/>
    <property type="molecule type" value="Genomic_DNA"/>
</dbReference>
<dbReference type="Pfam" id="PF00107">
    <property type="entry name" value="ADH_zinc_N"/>
    <property type="match status" value="1"/>
</dbReference>
<comment type="subunit">
    <text evidence="3">Monomer or homodimer.</text>
</comment>
<evidence type="ECO:0000313" key="37">
    <source>
        <dbReference type="Proteomes" id="UP001174909"/>
    </source>
</evidence>
<keyword evidence="15" id="KW-0379">Hydroxylation</keyword>
<evidence type="ECO:0000256" key="12">
    <source>
        <dbReference type="ARBA" id="ARBA00022990"/>
    </source>
</evidence>
<evidence type="ECO:0000256" key="15">
    <source>
        <dbReference type="ARBA" id="ARBA00023278"/>
    </source>
</evidence>
<protein>
    <recommendedName>
        <fullName evidence="6">Prostaglandin reductase 1</fullName>
        <ecNumber evidence="4">1.3.1.48</ecNumber>
        <ecNumber evidence="5">1.3.1.74</ecNumber>
    </recommendedName>
    <alternativeName>
        <fullName evidence="19">15-oxoprostaglandin 13-reductase</fullName>
    </alternativeName>
    <alternativeName>
        <fullName evidence="17">Dithiolethione-inducible gene 1 protein</fullName>
    </alternativeName>
    <alternativeName>
        <fullName evidence="16">Leukotriene B4 12-hydroxydehydrogenase</fullName>
    </alternativeName>
    <alternativeName>
        <fullName evidence="18">NAD(P)H-dependent alkenal/one oxidoreductase</fullName>
    </alternativeName>
</protein>
<comment type="catalytic activity">
    <reaction evidence="27">
        <text>13,14-dihydro-15-oxo-PGF2alpha + NADP(+) = 15-oxoprostaglandin F2alpha + NADPH + H(+)</text>
        <dbReference type="Rhea" id="RHEA:50588"/>
        <dbReference type="ChEBI" id="CHEBI:15378"/>
        <dbReference type="ChEBI" id="CHEBI:57783"/>
        <dbReference type="ChEBI" id="CHEBI:58349"/>
        <dbReference type="ChEBI" id="CHEBI:133374"/>
        <dbReference type="ChEBI" id="CHEBI:133409"/>
    </reaction>
    <physiologicalReaction direction="right-to-left" evidence="27">
        <dbReference type="Rhea" id="RHEA:50590"/>
    </physiologicalReaction>
</comment>
<evidence type="ECO:0000256" key="32">
    <source>
        <dbReference type="ARBA" id="ARBA00049070"/>
    </source>
</evidence>
<evidence type="ECO:0000256" key="21">
    <source>
        <dbReference type="ARBA" id="ARBA00047617"/>
    </source>
</evidence>
<evidence type="ECO:0000256" key="1">
    <source>
        <dbReference type="ARBA" id="ARBA00004496"/>
    </source>
</evidence>
<dbReference type="SUPFAM" id="SSF51735">
    <property type="entry name" value="NAD(P)-binding Rossmann-fold domains"/>
    <property type="match status" value="1"/>
</dbReference>
<comment type="catalytic activity">
    <reaction evidence="28">
        <text>4-hydroxynonanal + NADP(+) = (E)-4-hydroxynon-2-enal + NADPH + H(+)</text>
        <dbReference type="Rhea" id="RHEA:64736"/>
        <dbReference type="ChEBI" id="CHEBI:15378"/>
        <dbReference type="ChEBI" id="CHEBI:57783"/>
        <dbReference type="ChEBI" id="CHEBI:58349"/>
        <dbReference type="ChEBI" id="CHEBI:58968"/>
        <dbReference type="ChEBI" id="CHEBI:156112"/>
    </reaction>
    <physiologicalReaction direction="right-to-left" evidence="28">
        <dbReference type="Rhea" id="RHEA:64738"/>
    </physiologicalReaction>
</comment>
<evidence type="ECO:0000256" key="26">
    <source>
        <dbReference type="ARBA" id="ARBA00048066"/>
    </source>
</evidence>
<dbReference type="AlphaFoldDB" id="A0AA35SB96"/>
<evidence type="ECO:0000256" key="30">
    <source>
        <dbReference type="ARBA" id="ARBA00048953"/>
    </source>
</evidence>
<evidence type="ECO:0000256" key="13">
    <source>
        <dbReference type="ARBA" id="ARBA00023002"/>
    </source>
</evidence>
<comment type="catalytic activity">
    <reaction evidence="31">
        <text>(5S,12S)-dihydroxy-(6E,10E,12E,14Z)-eicosatetraenoate + NADP(+) = 12-oxo-(5S)-hydroxy-(6E,8E,10E,14Z)-eicosatetraenoate + NADPH + H(+)</text>
        <dbReference type="Rhea" id="RHEA:51212"/>
        <dbReference type="ChEBI" id="CHEBI:15378"/>
        <dbReference type="ChEBI" id="CHEBI:57783"/>
        <dbReference type="ChEBI" id="CHEBI:58349"/>
        <dbReference type="ChEBI" id="CHEBI:133974"/>
        <dbReference type="ChEBI" id="CHEBI:133975"/>
    </reaction>
    <physiologicalReaction direction="left-to-right" evidence="31">
        <dbReference type="Rhea" id="RHEA:51213"/>
    </physiologicalReaction>
</comment>
<keyword evidence="14" id="KW-0443">Lipid metabolism</keyword>
<evidence type="ECO:0000256" key="34">
    <source>
        <dbReference type="ARBA" id="ARBA00049368"/>
    </source>
</evidence>
<comment type="similarity">
    <text evidence="2">Belongs to the NADP-dependent oxidoreductase L4BD family.</text>
</comment>
<evidence type="ECO:0000256" key="6">
    <source>
        <dbReference type="ARBA" id="ARBA00020651"/>
    </source>
</evidence>
<dbReference type="Pfam" id="PF16884">
    <property type="entry name" value="ADH_N_2"/>
    <property type="match status" value="1"/>
</dbReference>
<reference evidence="36" key="1">
    <citation type="submission" date="2023-03" db="EMBL/GenBank/DDBJ databases">
        <authorList>
            <person name="Steffen K."/>
            <person name="Cardenas P."/>
        </authorList>
    </citation>
    <scope>NUCLEOTIDE SEQUENCE</scope>
</reference>
<evidence type="ECO:0000256" key="27">
    <source>
        <dbReference type="ARBA" id="ARBA00048290"/>
    </source>
</evidence>
<keyword evidence="13" id="KW-0560">Oxidoreductase</keyword>
<dbReference type="GO" id="GO:0006631">
    <property type="term" value="P:fatty acid metabolic process"/>
    <property type="evidence" value="ECO:0007669"/>
    <property type="project" value="UniProtKB-KW"/>
</dbReference>
<gene>
    <name evidence="36" type="ORF">GBAR_LOCUS14729</name>
</gene>
<keyword evidence="37" id="KW-1185">Reference proteome</keyword>
<evidence type="ECO:0000256" key="2">
    <source>
        <dbReference type="ARBA" id="ARBA00010460"/>
    </source>
</evidence>
<comment type="catalytic activity">
    <reaction evidence="23">
        <text>leukotriene B4 + NADP(+) = 12-oxo-leukotriene B4 + NADPH + H(+)</text>
        <dbReference type="Rhea" id="RHEA:50608"/>
        <dbReference type="ChEBI" id="CHEBI:15378"/>
        <dbReference type="ChEBI" id="CHEBI:57461"/>
        <dbReference type="ChEBI" id="CHEBI:57783"/>
        <dbReference type="ChEBI" id="CHEBI:58349"/>
        <dbReference type="ChEBI" id="CHEBI:133309"/>
    </reaction>
    <physiologicalReaction direction="left-to-right" evidence="23">
        <dbReference type="Rhea" id="RHEA:50609"/>
    </physiologicalReaction>
</comment>
<evidence type="ECO:0000256" key="23">
    <source>
        <dbReference type="ARBA" id="ARBA00047871"/>
    </source>
</evidence>
<organism evidence="36 37">
    <name type="scientific">Geodia barretti</name>
    <name type="common">Barrett's horny sponge</name>
    <dbReference type="NCBI Taxonomy" id="519541"/>
    <lineage>
        <taxon>Eukaryota</taxon>
        <taxon>Metazoa</taxon>
        <taxon>Porifera</taxon>
        <taxon>Demospongiae</taxon>
        <taxon>Heteroscleromorpha</taxon>
        <taxon>Tetractinellida</taxon>
        <taxon>Astrophorina</taxon>
        <taxon>Geodiidae</taxon>
        <taxon>Geodia</taxon>
    </lineage>
</organism>
<keyword evidence="12" id="KW-0007">Acetylation</keyword>
<comment type="catalytic activity">
    <reaction evidence="20">
        <text>octanal + NADP(+) = (2E)-octenal + NADPH + H(+)</text>
        <dbReference type="Rhea" id="RHEA:50780"/>
        <dbReference type="ChEBI" id="CHEBI:15378"/>
        <dbReference type="ChEBI" id="CHEBI:17935"/>
        <dbReference type="ChEBI" id="CHEBI:57783"/>
        <dbReference type="ChEBI" id="CHEBI:58349"/>
        <dbReference type="ChEBI" id="CHEBI:61748"/>
    </reaction>
    <physiologicalReaction direction="right-to-left" evidence="20">
        <dbReference type="Rhea" id="RHEA:50782"/>
    </physiologicalReaction>
</comment>
<dbReference type="GO" id="GO:0005737">
    <property type="term" value="C:cytoplasm"/>
    <property type="evidence" value="ECO:0007669"/>
    <property type="project" value="UniProtKB-SubCell"/>
</dbReference>
<feature type="domain" description="Enoyl reductase (ER)" evidence="35">
    <location>
        <begin position="19"/>
        <end position="333"/>
    </location>
</feature>
<dbReference type="InterPro" id="IPR013149">
    <property type="entry name" value="ADH-like_C"/>
</dbReference>
<dbReference type="Proteomes" id="UP001174909">
    <property type="component" value="Unassembled WGS sequence"/>
</dbReference>
<evidence type="ECO:0000256" key="25">
    <source>
        <dbReference type="ARBA" id="ARBA00047903"/>
    </source>
</evidence>
<name>A0AA35SB96_GEOBA</name>
<evidence type="ECO:0000259" key="35">
    <source>
        <dbReference type="SMART" id="SM00829"/>
    </source>
</evidence>
<proteinExistence type="inferred from homology"/>
<comment type="catalytic activity">
    <reaction evidence="34">
        <text>hexanal + NADP(+) = (E)-hex-2-enal + NADPH + H(+)</text>
        <dbReference type="Rhea" id="RHEA:50776"/>
        <dbReference type="ChEBI" id="CHEBI:15378"/>
        <dbReference type="ChEBI" id="CHEBI:28913"/>
        <dbReference type="ChEBI" id="CHEBI:57783"/>
        <dbReference type="ChEBI" id="CHEBI:58349"/>
        <dbReference type="ChEBI" id="CHEBI:88528"/>
    </reaction>
    <physiologicalReaction direction="right-to-left" evidence="34">
        <dbReference type="Rhea" id="RHEA:50778"/>
    </physiologicalReaction>
</comment>
<dbReference type="GO" id="GO:0032440">
    <property type="term" value="F:2-alkenal reductase [NAD(P)H] activity"/>
    <property type="evidence" value="ECO:0007669"/>
    <property type="project" value="UniProtKB-EC"/>
</dbReference>
<dbReference type="EC" id="1.3.1.74" evidence="5"/>
<evidence type="ECO:0000256" key="11">
    <source>
        <dbReference type="ARBA" id="ARBA00022857"/>
    </source>
</evidence>
<dbReference type="SMART" id="SM00829">
    <property type="entry name" value="PKS_ER"/>
    <property type="match status" value="1"/>
</dbReference>